<keyword evidence="4" id="KW-1185">Reference proteome</keyword>
<dbReference type="HOGENOM" id="CLU_012494_8_1_1"/>
<evidence type="ECO:0000313" key="3">
    <source>
        <dbReference type="EMBL" id="EPQ53308.1"/>
    </source>
</evidence>
<evidence type="ECO:0000256" key="1">
    <source>
        <dbReference type="ARBA" id="ARBA00022801"/>
    </source>
</evidence>
<dbReference type="eggNOG" id="ENOG502S68P">
    <property type="taxonomic scope" value="Eukaryota"/>
</dbReference>
<dbReference type="InterPro" id="IPR049492">
    <property type="entry name" value="BD-FAE-like_dom"/>
</dbReference>
<dbReference type="KEGG" id="gtr:GLOTRDRAFT_131577"/>
<dbReference type="InterPro" id="IPR050300">
    <property type="entry name" value="GDXG_lipolytic_enzyme"/>
</dbReference>
<dbReference type="GO" id="GO:0016787">
    <property type="term" value="F:hydrolase activity"/>
    <property type="evidence" value="ECO:0007669"/>
    <property type="project" value="UniProtKB-KW"/>
</dbReference>
<feature type="domain" description="BD-FAE-like" evidence="2">
    <location>
        <begin position="52"/>
        <end position="160"/>
    </location>
</feature>
<dbReference type="RefSeq" id="XP_007868572.1">
    <property type="nucleotide sequence ID" value="XM_007870381.1"/>
</dbReference>
<dbReference type="AlphaFoldDB" id="S7Q0M9"/>
<proteinExistence type="predicted"/>
<accession>S7Q0M9</accession>
<sequence>MDYVNKTAETTIPLIHESTINAFIPLLEKNREYIEKIPRKTFQYGPTARHQLDVYYPISNASKAPILFFVYGGGFSMGNRVFPEPQSLGYPCLGAYFAHRGFVTIIADYRLVPNVKFPGPIKDLRDAFLWIFDDKPEVRLVGHPAPDVDNACIMAHSAGATYISTLLLHPAILSPSVRPGFLARIKKVVLNAGAYHFRGAFAADPVVLEQLYGSPAEIREKEPLTLLETASTDIIKSLPDILMIRGEKEPQAIIDANEDFRKELEKHLKEAGGGRSGQTEVKLLVNVGHNHISCHWALSSGEGEAWAEEVIKFLKG</sequence>
<dbReference type="OMA" id="RHNHISP"/>
<evidence type="ECO:0000313" key="4">
    <source>
        <dbReference type="Proteomes" id="UP000030669"/>
    </source>
</evidence>
<dbReference type="OrthoDB" id="433474at2759"/>
<dbReference type="PANTHER" id="PTHR48081">
    <property type="entry name" value="AB HYDROLASE SUPERFAMILY PROTEIN C4A8.06C"/>
    <property type="match status" value="1"/>
</dbReference>
<reference evidence="3 4" key="1">
    <citation type="journal article" date="2012" name="Science">
        <title>The Paleozoic origin of enzymatic lignin decomposition reconstructed from 31 fungal genomes.</title>
        <authorList>
            <person name="Floudas D."/>
            <person name="Binder M."/>
            <person name="Riley R."/>
            <person name="Barry K."/>
            <person name="Blanchette R.A."/>
            <person name="Henrissat B."/>
            <person name="Martinez A.T."/>
            <person name="Otillar R."/>
            <person name="Spatafora J.W."/>
            <person name="Yadav J.S."/>
            <person name="Aerts A."/>
            <person name="Benoit I."/>
            <person name="Boyd A."/>
            <person name="Carlson A."/>
            <person name="Copeland A."/>
            <person name="Coutinho P.M."/>
            <person name="de Vries R.P."/>
            <person name="Ferreira P."/>
            <person name="Findley K."/>
            <person name="Foster B."/>
            <person name="Gaskell J."/>
            <person name="Glotzer D."/>
            <person name="Gorecki P."/>
            <person name="Heitman J."/>
            <person name="Hesse C."/>
            <person name="Hori C."/>
            <person name="Igarashi K."/>
            <person name="Jurgens J.A."/>
            <person name="Kallen N."/>
            <person name="Kersten P."/>
            <person name="Kohler A."/>
            <person name="Kuees U."/>
            <person name="Kumar T.K.A."/>
            <person name="Kuo A."/>
            <person name="LaButti K."/>
            <person name="Larrondo L.F."/>
            <person name="Lindquist E."/>
            <person name="Ling A."/>
            <person name="Lombard V."/>
            <person name="Lucas S."/>
            <person name="Lundell T."/>
            <person name="Martin R."/>
            <person name="McLaughlin D.J."/>
            <person name="Morgenstern I."/>
            <person name="Morin E."/>
            <person name="Murat C."/>
            <person name="Nagy L.G."/>
            <person name="Nolan M."/>
            <person name="Ohm R.A."/>
            <person name="Patyshakuliyeva A."/>
            <person name="Rokas A."/>
            <person name="Ruiz-Duenas F.J."/>
            <person name="Sabat G."/>
            <person name="Salamov A."/>
            <person name="Samejima M."/>
            <person name="Schmutz J."/>
            <person name="Slot J.C."/>
            <person name="St John F."/>
            <person name="Stenlid J."/>
            <person name="Sun H."/>
            <person name="Sun S."/>
            <person name="Syed K."/>
            <person name="Tsang A."/>
            <person name="Wiebenga A."/>
            <person name="Young D."/>
            <person name="Pisabarro A."/>
            <person name="Eastwood D.C."/>
            <person name="Martin F."/>
            <person name="Cullen D."/>
            <person name="Grigoriev I.V."/>
            <person name="Hibbett D.S."/>
        </authorList>
    </citation>
    <scope>NUCLEOTIDE SEQUENCE [LARGE SCALE GENOMIC DNA]</scope>
    <source>
        <strain evidence="3 4">ATCC 11539</strain>
    </source>
</reference>
<dbReference type="Gene3D" id="3.40.50.1820">
    <property type="entry name" value="alpha/beta hydrolase"/>
    <property type="match status" value="1"/>
</dbReference>
<dbReference type="InterPro" id="IPR029058">
    <property type="entry name" value="AB_hydrolase_fold"/>
</dbReference>
<keyword evidence="1 3" id="KW-0378">Hydrolase</keyword>
<dbReference type="SUPFAM" id="SSF53474">
    <property type="entry name" value="alpha/beta-Hydrolases"/>
    <property type="match status" value="1"/>
</dbReference>
<evidence type="ECO:0000259" key="2">
    <source>
        <dbReference type="Pfam" id="PF20434"/>
    </source>
</evidence>
<gene>
    <name evidence="3" type="ORF">GLOTRDRAFT_131577</name>
</gene>
<dbReference type="Pfam" id="PF20434">
    <property type="entry name" value="BD-FAE"/>
    <property type="match status" value="1"/>
</dbReference>
<organism evidence="3 4">
    <name type="scientific">Gloeophyllum trabeum (strain ATCC 11539 / FP-39264 / Madison 617)</name>
    <name type="common">Brown rot fungus</name>
    <dbReference type="NCBI Taxonomy" id="670483"/>
    <lineage>
        <taxon>Eukaryota</taxon>
        <taxon>Fungi</taxon>
        <taxon>Dikarya</taxon>
        <taxon>Basidiomycota</taxon>
        <taxon>Agaricomycotina</taxon>
        <taxon>Agaricomycetes</taxon>
        <taxon>Gloeophyllales</taxon>
        <taxon>Gloeophyllaceae</taxon>
        <taxon>Gloeophyllum</taxon>
    </lineage>
</organism>
<dbReference type="STRING" id="670483.S7Q0M9"/>
<dbReference type="GeneID" id="19302329"/>
<dbReference type="Proteomes" id="UP000030669">
    <property type="component" value="Unassembled WGS sequence"/>
</dbReference>
<protein>
    <submittedName>
        <fullName evidence="3">Alpha/beta-hydrolase</fullName>
    </submittedName>
</protein>
<dbReference type="EMBL" id="KB469306">
    <property type="protein sequence ID" value="EPQ53308.1"/>
    <property type="molecule type" value="Genomic_DNA"/>
</dbReference>
<name>S7Q0M9_GLOTA</name>